<dbReference type="InterPro" id="IPR051244">
    <property type="entry name" value="TCAF"/>
</dbReference>
<evidence type="ECO:0000313" key="3">
    <source>
        <dbReference type="EMBL" id="KAK8833828.1"/>
    </source>
</evidence>
<dbReference type="InterPro" id="IPR035423">
    <property type="entry name" value="M60-like_N"/>
</dbReference>
<reference evidence="4 5" key="1">
    <citation type="submission" date="2024-04" db="EMBL/GenBank/DDBJ databases">
        <title>Tritrichomonas musculus Genome.</title>
        <authorList>
            <person name="Alves-Ferreira E."/>
            <person name="Grigg M."/>
            <person name="Lorenzi H."/>
            <person name="Galac M."/>
        </authorList>
    </citation>
    <scope>NUCLEOTIDE SEQUENCE [LARGE SCALE GENOMIC DNA]</scope>
    <source>
        <strain evidence="4 5">EAF2021</strain>
    </source>
</reference>
<dbReference type="EMBL" id="JAPFFF010000039">
    <property type="protein sequence ID" value="KAK8842252.1"/>
    <property type="molecule type" value="Genomic_DNA"/>
</dbReference>
<dbReference type="EMBL" id="JAPFFF010000632">
    <property type="protein sequence ID" value="KAK8833828.1"/>
    <property type="molecule type" value="Genomic_DNA"/>
</dbReference>
<protein>
    <recommendedName>
        <fullName evidence="2">Peptidase M60 domain-containing protein</fullName>
    </recommendedName>
</protein>
<evidence type="ECO:0000313" key="4">
    <source>
        <dbReference type="EMBL" id="KAK8842252.1"/>
    </source>
</evidence>
<dbReference type="PANTHER" id="PTHR15730">
    <property type="entry name" value="EXPERIMENTAL AUTOIMMUNE PROSTATITIS ANTIGEN 2-RELATED"/>
    <property type="match status" value="1"/>
</dbReference>
<evidence type="ECO:0000259" key="2">
    <source>
        <dbReference type="PROSITE" id="PS51723"/>
    </source>
</evidence>
<evidence type="ECO:0000313" key="5">
    <source>
        <dbReference type="Proteomes" id="UP001470230"/>
    </source>
</evidence>
<feature type="domain" description="Peptidase M60" evidence="2">
    <location>
        <begin position="396"/>
        <end position="607"/>
    </location>
</feature>
<accession>A0ABR2H9K3</accession>
<dbReference type="InterPro" id="IPR031161">
    <property type="entry name" value="Peptidase_M60_dom"/>
</dbReference>
<dbReference type="SMART" id="SM01276">
    <property type="entry name" value="M60-like"/>
    <property type="match status" value="1"/>
</dbReference>
<feature type="compositionally biased region" description="Polar residues" evidence="1">
    <location>
        <begin position="1"/>
        <end position="10"/>
    </location>
</feature>
<comment type="caution">
    <text evidence="4">The sequence shown here is derived from an EMBL/GenBank/DDBJ whole genome shotgun (WGS) entry which is preliminary data.</text>
</comment>
<name>A0ABR2H9K3_9EUKA</name>
<dbReference type="PROSITE" id="PS51723">
    <property type="entry name" value="PEPTIDASE_M60"/>
    <property type="match status" value="1"/>
</dbReference>
<gene>
    <name evidence="4" type="ORF">M9Y10_026486</name>
    <name evidence="3" type="ORF">M9Y10_040141</name>
</gene>
<organism evidence="4 5">
    <name type="scientific">Tritrichomonas musculus</name>
    <dbReference type="NCBI Taxonomy" id="1915356"/>
    <lineage>
        <taxon>Eukaryota</taxon>
        <taxon>Metamonada</taxon>
        <taxon>Parabasalia</taxon>
        <taxon>Tritrichomonadida</taxon>
        <taxon>Tritrichomonadidae</taxon>
        <taxon>Tritrichomonas</taxon>
    </lineage>
</organism>
<keyword evidence="5" id="KW-1185">Reference proteome</keyword>
<dbReference type="Gene3D" id="2.60.120.1250">
    <property type="entry name" value="Peptidase M60, enhancin-like domain 1"/>
    <property type="match status" value="1"/>
</dbReference>
<feature type="region of interest" description="Disordered" evidence="1">
    <location>
        <begin position="1"/>
        <end position="36"/>
    </location>
</feature>
<dbReference type="Pfam" id="PF17291">
    <property type="entry name" value="M60-like_N"/>
    <property type="match status" value="1"/>
</dbReference>
<evidence type="ECO:0000256" key="1">
    <source>
        <dbReference type="SAM" id="MobiDB-lite"/>
    </source>
</evidence>
<sequence length="754" mass="85174">MGCGHSSNEGKSAKVSPKKKSATKDPSKQAPIPDNANPCSLMYPDFERVLNGVTKIYRPQTTYFVSCLSNYSIPILKSSIKRFFEEEMEFSLPAIGIARYGQGRIMCLGNIEYLVNEMIEEEVYFHFFENSMRYIRGNTPAQTNILLLGLSQIFVDSIKRILKNYKSINIDDAANIEGRNLSDYSIIFIKSNCTFHEEIHDYVYDGGGLVCSACLNTDNPDQQFTMNKTLSKCGIGFVPACKTTETSQKSNINLNLKKISPAPLEKLTFPYIVGQYCALLGQDTPEVSIVHLTVLLTHFRINLACFHRTSNPLFEDILTSSFKYLEKTNYRQQEGIIFLESQHMISIFLSDVFIKLSCELITADLALKCIEIFPGHFSPEKVEDIKVTVNVPESGLEWFSTGLWLPAGLTSEVKIISDITDHLSIQIGSHTDTFFDDRGPYKRWPVVTQLYQVESKRGELEIASPFGGLIYIVLDDDSATSPSQINSQIEAHFTNVCKSPYFKYGKDNSDQYELIRLCKNKLSPYGEIETKFVCFTLPSSDILKIQNIDKFSKYFDGFARDVFNFVGYKPTKRFRIVFDVQLPFHGSTSSYPLMLSCDSIENIFLNEEPSSELFSALLMISISSLPEDSLNPIVEVALASLAVAHAFKIKWSDTEPFQYINGHTIPLLNELWEIYLKIGPKPFSISMTNFQQLQTKKKLSNEESFTIIVNKLSSLTDDDFSDLIQNANLAPISDPTNFPAYTVAEEEDEEDSPD</sequence>
<dbReference type="Proteomes" id="UP001470230">
    <property type="component" value="Unassembled WGS sequence"/>
</dbReference>
<dbReference type="Pfam" id="PF13402">
    <property type="entry name" value="Peptidase_M60"/>
    <property type="match status" value="1"/>
</dbReference>
<proteinExistence type="predicted"/>
<dbReference type="PANTHER" id="PTHR15730:SF5">
    <property type="entry name" value="SI:CH211-210B2.2-RELATED"/>
    <property type="match status" value="1"/>
</dbReference>